<evidence type="ECO:0000313" key="2">
    <source>
        <dbReference type="Proteomes" id="UP000655037"/>
    </source>
</evidence>
<dbReference type="Proteomes" id="UP000655037">
    <property type="component" value="Unassembled WGS sequence"/>
</dbReference>
<reference evidence="1" key="1">
    <citation type="submission" date="2020-11" db="EMBL/GenBank/DDBJ databases">
        <title>Agrobacterium vitis strain K377 genome.</title>
        <authorList>
            <person name="Xi H."/>
        </authorList>
    </citation>
    <scope>NUCLEOTIDE SEQUENCE</scope>
    <source>
        <strain evidence="1">K377</strain>
    </source>
</reference>
<proteinExistence type="predicted"/>
<dbReference type="EMBL" id="JACXXJ020000005">
    <property type="protein sequence ID" value="MBF2716898.1"/>
    <property type="molecule type" value="Genomic_DNA"/>
</dbReference>
<gene>
    <name evidence="1" type="ORF">IEI95_022045</name>
</gene>
<name>A0AAE2UT76_AGRVI</name>
<sequence>MTKATKSHFSPDLQAIIDANRKRYHDASGKEEDNIHQLAVLIKAAEVATQAMPDDPHHFLFAAGYIGALITGKKGLERANAIAATL</sequence>
<organism evidence="1 2">
    <name type="scientific">Agrobacterium vitis</name>
    <name type="common">Rhizobium vitis</name>
    <dbReference type="NCBI Taxonomy" id="373"/>
    <lineage>
        <taxon>Bacteria</taxon>
        <taxon>Pseudomonadati</taxon>
        <taxon>Pseudomonadota</taxon>
        <taxon>Alphaproteobacteria</taxon>
        <taxon>Hyphomicrobiales</taxon>
        <taxon>Rhizobiaceae</taxon>
        <taxon>Rhizobium/Agrobacterium group</taxon>
        <taxon>Agrobacterium</taxon>
    </lineage>
</organism>
<dbReference type="RefSeq" id="WP_194417032.1">
    <property type="nucleotide sequence ID" value="NZ_JACXXJ020000005.1"/>
</dbReference>
<protein>
    <submittedName>
        <fullName evidence="1">Uncharacterized protein</fullName>
    </submittedName>
</protein>
<accession>A0AAE2UT76</accession>
<dbReference type="AlphaFoldDB" id="A0AAE2UT76"/>
<evidence type="ECO:0000313" key="1">
    <source>
        <dbReference type="EMBL" id="MBF2716898.1"/>
    </source>
</evidence>
<comment type="caution">
    <text evidence="1">The sequence shown here is derived from an EMBL/GenBank/DDBJ whole genome shotgun (WGS) entry which is preliminary data.</text>
</comment>